<dbReference type="PANTHER" id="PTHR31569:SF4">
    <property type="entry name" value="SWIM-TYPE DOMAIN-CONTAINING PROTEIN"/>
    <property type="match status" value="1"/>
</dbReference>
<reference key="2">
    <citation type="submission" date="2011-10" db="EMBL/GenBank/DDBJ databases">
        <title>The genome and transcriptome sequence of Clonorchis sinensis provide insights into the carcinogenic liver fluke.</title>
        <authorList>
            <person name="Wang X."/>
            <person name="Huang Y."/>
            <person name="Chen W."/>
            <person name="Liu H."/>
            <person name="Guo L."/>
            <person name="Chen Y."/>
            <person name="Luo F."/>
            <person name="Zhou W."/>
            <person name="Sun J."/>
            <person name="Mao Q."/>
            <person name="Liang P."/>
            <person name="Zhou C."/>
            <person name="Tian Y."/>
            <person name="Men J."/>
            <person name="Lv X."/>
            <person name="Huang L."/>
            <person name="Zhou J."/>
            <person name="Hu Y."/>
            <person name="Li R."/>
            <person name="Zhang F."/>
            <person name="Lei H."/>
            <person name="Li X."/>
            <person name="Hu X."/>
            <person name="Liang C."/>
            <person name="Xu J."/>
            <person name="Wu Z."/>
            <person name="Yu X."/>
        </authorList>
    </citation>
    <scope>NUCLEOTIDE SEQUENCE</scope>
    <source>
        <strain>Henan</strain>
    </source>
</reference>
<dbReference type="InterPro" id="IPR052579">
    <property type="entry name" value="Zinc_finger_SWIM"/>
</dbReference>
<dbReference type="InterPro" id="IPR048324">
    <property type="entry name" value="ZSWIM1-3_RNaseH-like"/>
</dbReference>
<sequence>MQSIITQFRECGQALLVESEGDRLSHLRFSRTQQIALFQRFPDVLYTFLVTDGMGIGRPVMHAFVESEHFAPLSKLFCLFKEIMGGKYSVKTFVMNRVTSQMRTAKAVFGCDIMLCYFHARQAIRKHTISNRSWHIFHRMARFDNPTEFCHDLQVLRRTDPGFISYLTASWLYITRKWAIHAQHGLVHFGNVTNNHVENPNGRLKRRLHHADSLEHAIQKVFQHSEWLMREYEMHTTYYCDRREIREGDSYVLRVVSRMATYAANQVLRHIGTCTPNLIYHQTDRFKVRNPLLVTVGLWYKPLNVLRRSTPRIEPACAPFINQCGHPPYTYSRYSEVTRSPAPTDDALVVSVTNQLTLLTAGVREIDYHATVIAAVTSLAHCVEKNFRCAHQNPYSVNLTFRKRKLERLPNAVVSANVTNKNAICQRYF</sequence>
<dbReference type="Pfam" id="PF21056">
    <property type="entry name" value="ZSWIM1-3_RNaseH-like"/>
    <property type="match status" value="1"/>
</dbReference>
<gene>
    <name evidence="2" type="ORF">CLF_110557</name>
</gene>
<proteinExistence type="predicted"/>
<evidence type="ECO:0000313" key="2">
    <source>
        <dbReference type="EMBL" id="GAA53580.1"/>
    </source>
</evidence>
<dbReference type="PANTHER" id="PTHR31569">
    <property type="entry name" value="SWIM-TYPE DOMAIN-CONTAINING PROTEIN"/>
    <property type="match status" value="1"/>
</dbReference>
<dbReference type="EMBL" id="DF143533">
    <property type="protein sequence ID" value="GAA53580.1"/>
    <property type="molecule type" value="Genomic_DNA"/>
</dbReference>
<keyword evidence="3" id="KW-1185">Reference proteome</keyword>
<reference evidence="2" key="1">
    <citation type="journal article" date="2011" name="Genome Biol.">
        <title>The draft genome of the carcinogenic human liver fluke Clonorchis sinensis.</title>
        <authorList>
            <person name="Wang X."/>
            <person name="Chen W."/>
            <person name="Huang Y."/>
            <person name="Sun J."/>
            <person name="Men J."/>
            <person name="Liu H."/>
            <person name="Luo F."/>
            <person name="Guo L."/>
            <person name="Lv X."/>
            <person name="Deng C."/>
            <person name="Zhou C."/>
            <person name="Fan Y."/>
            <person name="Li X."/>
            <person name="Huang L."/>
            <person name="Hu Y."/>
            <person name="Liang C."/>
            <person name="Hu X."/>
            <person name="Xu J."/>
            <person name="Yu X."/>
        </authorList>
    </citation>
    <scope>NUCLEOTIDE SEQUENCE [LARGE SCALE GENOMIC DNA]</scope>
    <source>
        <strain evidence="2">Henan</strain>
    </source>
</reference>
<accession>G7YKU9</accession>
<name>G7YKU9_CLOSI</name>
<feature type="non-terminal residue" evidence="2">
    <location>
        <position position="429"/>
    </location>
</feature>
<dbReference type="Proteomes" id="UP000008909">
    <property type="component" value="Unassembled WGS sequence"/>
</dbReference>
<protein>
    <recommendedName>
        <fullName evidence="1">ZSWIM1/3 RNaseH-like domain-containing protein</fullName>
    </recommendedName>
</protein>
<evidence type="ECO:0000259" key="1">
    <source>
        <dbReference type="Pfam" id="PF21056"/>
    </source>
</evidence>
<evidence type="ECO:0000313" key="3">
    <source>
        <dbReference type="Proteomes" id="UP000008909"/>
    </source>
</evidence>
<dbReference type="AlphaFoldDB" id="G7YKU9"/>
<organism evidence="2 3">
    <name type="scientific">Clonorchis sinensis</name>
    <name type="common">Chinese liver fluke</name>
    <dbReference type="NCBI Taxonomy" id="79923"/>
    <lineage>
        <taxon>Eukaryota</taxon>
        <taxon>Metazoa</taxon>
        <taxon>Spiralia</taxon>
        <taxon>Lophotrochozoa</taxon>
        <taxon>Platyhelminthes</taxon>
        <taxon>Trematoda</taxon>
        <taxon>Digenea</taxon>
        <taxon>Opisthorchiida</taxon>
        <taxon>Opisthorchiata</taxon>
        <taxon>Opisthorchiidae</taxon>
        <taxon>Clonorchis</taxon>
    </lineage>
</organism>
<feature type="domain" description="ZSWIM1/3 RNaseH-like" evidence="1">
    <location>
        <begin position="44"/>
        <end position="109"/>
    </location>
</feature>